<dbReference type="PANTHER" id="PTHR47055">
    <property type="entry name" value="DDE_TNP_1_7 DOMAIN-CONTAINING PROTEIN"/>
    <property type="match status" value="1"/>
</dbReference>
<dbReference type="AlphaFoldDB" id="A0AAV6U609"/>
<organism evidence="3 4">
    <name type="scientific">Oedothorax gibbosus</name>
    <dbReference type="NCBI Taxonomy" id="931172"/>
    <lineage>
        <taxon>Eukaryota</taxon>
        <taxon>Metazoa</taxon>
        <taxon>Ecdysozoa</taxon>
        <taxon>Arthropoda</taxon>
        <taxon>Chelicerata</taxon>
        <taxon>Arachnida</taxon>
        <taxon>Araneae</taxon>
        <taxon>Araneomorphae</taxon>
        <taxon>Entelegynae</taxon>
        <taxon>Araneoidea</taxon>
        <taxon>Linyphiidae</taxon>
        <taxon>Erigoninae</taxon>
        <taxon>Oedothorax</taxon>
    </lineage>
</organism>
<keyword evidence="4" id="KW-1185">Reference proteome</keyword>
<dbReference type="Pfam" id="PF13843">
    <property type="entry name" value="DDE_Tnp_1_7"/>
    <property type="match status" value="1"/>
</dbReference>
<evidence type="ECO:0000313" key="3">
    <source>
        <dbReference type="EMBL" id="KAG8179722.1"/>
    </source>
</evidence>
<dbReference type="InterPro" id="IPR029526">
    <property type="entry name" value="PGBD"/>
</dbReference>
<evidence type="ECO:0000256" key="1">
    <source>
        <dbReference type="SAM" id="MobiDB-lite"/>
    </source>
</evidence>
<dbReference type="GO" id="GO:0043565">
    <property type="term" value="F:sequence-specific DNA binding"/>
    <property type="evidence" value="ECO:0007669"/>
    <property type="project" value="TreeGrafter"/>
</dbReference>
<sequence>MNVMRAIQVFSAPVIATLQFFRENSFAHPQGHSFRDAGDTICFMSNYLLENGFHYVLTRRLSSDPVESLFSALRQMNGGNDGSDAKASTVAINKILRTGLLLPHHSSNVPRKRCQPENHFSTDEEEDLDKSQIQEIEPKKSTKKKKLVKLNDIRSKKPKKLQKNSYAWKKGDKLDPIPSEKAQILEETHPELASKTPYELFRMYFDSDIMNLILEETLRYAAQKNNTTFSLSEKLLEVFLGIILFSGYHSLPQEDLYWSNSEDCNLPFIQNAMSRQRFRDIKKFLHLCDNNSIDGSDKLAKVRCFIEMFCKKLQQFGTFAECLSVDEEMIPYTGRHSAKMYMRNKPIKFGYKLWILASSQGYPFNIQVYVGKEAAGPPTKFLLEREWFWI</sequence>
<reference evidence="3 4" key="1">
    <citation type="journal article" date="2022" name="Nat. Ecol. Evol.">
        <title>A masculinizing supergene underlies an exaggerated male reproductive morph in a spider.</title>
        <authorList>
            <person name="Hendrickx F."/>
            <person name="De Corte Z."/>
            <person name="Sonet G."/>
            <person name="Van Belleghem S.M."/>
            <person name="Kostlbacher S."/>
            <person name="Vangestel C."/>
        </authorList>
    </citation>
    <scope>NUCLEOTIDE SEQUENCE [LARGE SCALE GENOMIC DNA]</scope>
    <source>
        <strain evidence="3">W744_W776</strain>
    </source>
</reference>
<feature type="domain" description="PiggyBac transposable element-derived protein" evidence="2">
    <location>
        <begin position="196"/>
        <end position="376"/>
    </location>
</feature>
<feature type="region of interest" description="Disordered" evidence="1">
    <location>
        <begin position="106"/>
        <end position="142"/>
    </location>
</feature>
<dbReference type="Proteomes" id="UP000827092">
    <property type="component" value="Unassembled WGS sequence"/>
</dbReference>
<accession>A0AAV6U609</accession>
<evidence type="ECO:0000313" key="4">
    <source>
        <dbReference type="Proteomes" id="UP000827092"/>
    </source>
</evidence>
<protein>
    <recommendedName>
        <fullName evidence="2">PiggyBac transposable element-derived protein domain-containing protein</fullName>
    </recommendedName>
</protein>
<proteinExistence type="predicted"/>
<dbReference type="PANTHER" id="PTHR47055:SF3">
    <property type="entry name" value="PHORBOL-ESTER_DAG-TYPE DOMAIN-CONTAINING PROTEIN"/>
    <property type="match status" value="1"/>
</dbReference>
<evidence type="ECO:0000259" key="2">
    <source>
        <dbReference type="Pfam" id="PF13843"/>
    </source>
</evidence>
<dbReference type="EMBL" id="JAFNEN010000606">
    <property type="protein sequence ID" value="KAG8179722.1"/>
    <property type="molecule type" value="Genomic_DNA"/>
</dbReference>
<comment type="caution">
    <text evidence="3">The sequence shown here is derived from an EMBL/GenBank/DDBJ whole genome shotgun (WGS) entry which is preliminary data.</text>
</comment>
<gene>
    <name evidence="3" type="ORF">JTE90_006627</name>
</gene>
<dbReference type="InterPro" id="IPR052638">
    <property type="entry name" value="PiggyBac_TE-derived"/>
</dbReference>
<feature type="compositionally biased region" description="Basic and acidic residues" evidence="1">
    <location>
        <begin position="129"/>
        <end position="140"/>
    </location>
</feature>
<name>A0AAV6U609_9ARAC</name>